<dbReference type="CDD" id="cd21694">
    <property type="entry name" value="GINS_B_Psf2"/>
    <property type="match status" value="1"/>
</dbReference>
<proteinExistence type="inferred from homology"/>
<comment type="subcellular location">
    <subcellularLocation>
        <location evidence="1 8">Nucleus</location>
    </subcellularLocation>
</comment>
<comment type="similarity">
    <text evidence="2 8">Belongs to the GINS2/PSF2 family.</text>
</comment>
<dbReference type="InterPro" id="IPR056784">
    <property type="entry name" value="PSF2_N"/>
</dbReference>
<keyword evidence="4 8" id="KW-0235">DNA replication</keyword>
<dbReference type="Gene3D" id="3.40.5.50">
    <property type="match status" value="1"/>
</dbReference>
<organism evidence="12 13">
    <name type="scientific">Lecanosticta acicola</name>
    <dbReference type="NCBI Taxonomy" id="111012"/>
    <lineage>
        <taxon>Eukaryota</taxon>
        <taxon>Fungi</taxon>
        <taxon>Dikarya</taxon>
        <taxon>Ascomycota</taxon>
        <taxon>Pezizomycotina</taxon>
        <taxon>Dothideomycetes</taxon>
        <taxon>Dothideomycetidae</taxon>
        <taxon>Mycosphaerellales</taxon>
        <taxon>Mycosphaerellaceae</taxon>
        <taxon>Lecanosticta</taxon>
    </lineage>
</organism>
<evidence type="ECO:0000256" key="9">
    <source>
        <dbReference type="SAM" id="MobiDB-lite"/>
    </source>
</evidence>
<comment type="function">
    <text evidence="7">The GINS complex plays an essential role in the initiation of DNA replication. Has a role in chromosome segregation.</text>
</comment>
<reference evidence="12" key="1">
    <citation type="submission" date="2023-11" db="EMBL/GenBank/DDBJ databases">
        <authorList>
            <person name="Alioto T."/>
            <person name="Alioto T."/>
            <person name="Gomez Garrido J."/>
        </authorList>
    </citation>
    <scope>NUCLEOTIDE SEQUENCE</scope>
</reference>
<evidence type="ECO:0000259" key="11">
    <source>
        <dbReference type="Pfam" id="PF25005"/>
    </source>
</evidence>
<evidence type="ECO:0000256" key="1">
    <source>
        <dbReference type="ARBA" id="ARBA00004123"/>
    </source>
</evidence>
<dbReference type="SUPFAM" id="SSF160059">
    <property type="entry name" value="PriA/YqbF domain"/>
    <property type="match status" value="1"/>
</dbReference>
<evidence type="ECO:0000256" key="2">
    <source>
        <dbReference type="ARBA" id="ARBA00010565"/>
    </source>
</evidence>
<name>A0AAI9E8X6_9PEZI</name>
<dbReference type="InterPro" id="IPR036224">
    <property type="entry name" value="GINS_bundle-like_dom_sf"/>
</dbReference>
<evidence type="ECO:0000256" key="8">
    <source>
        <dbReference type="PIRNR" id="PIRNR028998"/>
    </source>
</evidence>
<feature type="region of interest" description="Disordered" evidence="9">
    <location>
        <begin position="222"/>
        <end position="251"/>
    </location>
</feature>
<evidence type="ECO:0000256" key="5">
    <source>
        <dbReference type="ARBA" id="ARBA00022829"/>
    </source>
</evidence>
<evidence type="ECO:0000256" key="6">
    <source>
        <dbReference type="ARBA" id="ARBA00023242"/>
    </source>
</evidence>
<dbReference type="GO" id="GO:0000811">
    <property type="term" value="C:GINS complex"/>
    <property type="evidence" value="ECO:0007669"/>
    <property type="project" value="TreeGrafter"/>
</dbReference>
<feature type="domain" description="DNA replication complex GINS protein PSF2 N-terminal" evidence="11">
    <location>
        <begin position="10"/>
        <end position="68"/>
    </location>
</feature>
<feature type="domain" description="GINS subunit" evidence="10">
    <location>
        <begin position="135"/>
        <end position="221"/>
    </location>
</feature>
<dbReference type="GO" id="GO:0000727">
    <property type="term" value="P:double-strand break repair via break-induced replication"/>
    <property type="evidence" value="ECO:0007669"/>
    <property type="project" value="TreeGrafter"/>
</dbReference>
<sequence length="251" mass="27940">MALPLPPGLTPNEVGFLCEMEMVTVIPRQRLDGLELLGGPTERLNPPFPAQIPLWLALLLKRQQRANIFPPPWLSAEALTGILDLETDERLAGIFSPGPEPPAPRSTLSMPEDAYLAQETLELSPPYLRDTCTARAPGNALPYHWNELSHLLLAHAADDFDEPDTIRRLLRDLKEVRMSKLRKGFRVLEASAGVKMNGVGGMEIAEVRGFVGGVVDGLRRINRSREETRREQAEEEGRGGGYRDEDDDMEL</sequence>
<dbReference type="AlphaFoldDB" id="A0AAI9E8X6"/>
<dbReference type="CDD" id="cd11712">
    <property type="entry name" value="GINS_A_psf2"/>
    <property type="match status" value="1"/>
</dbReference>
<evidence type="ECO:0000313" key="12">
    <source>
        <dbReference type="EMBL" id="CAK4009717.1"/>
    </source>
</evidence>
<dbReference type="FunFam" id="1.20.58.1020:FF:000001">
    <property type="entry name" value="DNA replication complex GINS protein PSF2"/>
    <property type="match status" value="1"/>
</dbReference>
<dbReference type="Gene3D" id="1.20.58.1020">
    <property type="match status" value="1"/>
</dbReference>
<protein>
    <recommendedName>
        <fullName evidence="3 8">DNA replication complex GINS protein PSF2</fullName>
    </recommendedName>
</protein>
<dbReference type="Pfam" id="PF25005">
    <property type="entry name" value="PSF2_N"/>
    <property type="match status" value="1"/>
</dbReference>
<evidence type="ECO:0000256" key="7">
    <source>
        <dbReference type="ARBA" id="ARBA00025163"/>
    </source>
</evidence>
<keyword evidence="6 8" id="KW-0539">Nucleus</keyword>
<dbReference type="PANTHER" id="PTHR12772">
    <property type="entry name" value="DNA REPLICATION COMPLEX GINS PROTEIN PSF2"/>
    <property type="match status" value="1"/>
</dbReference>
<comment type="caution">
    <text evidence="12">The sequence shown here is derived from an EMBL/GenBank/DDBJ whole genome shotgun (WGS) entry which is preliminary data.</text>
</comment>
<dbReference type="InterPro" id="IPR007257">
    <property type="entry name" value="GINS_Psf2"/>
</dbReference>
<evidence type="ECO:0000313" key="13">
    <source>
        <dbReference type="Proteomes" id="UP001296104"/>
    </source>
</evidence>
<evidence type="ECO:0000256" key="4">
    <source>
        <dbReference type="ARBA" id="ARBA00022705"/>
    </source>
</evidence>
<gene>
    <name evidence="12" type="ORF">LECACI_7A004399</name>
</gene>
<dbReference type="InterPro" id="IPR021151">
    <property type="entry name" value="GINS_A"/>
</dbReference>
<dbReference type="GO" id="GO:0007059">
    <property type="term" value="P:chromosome segregation"/>
    <property type="evidence" value="ECO:0007669"/>
    <property type="project" value="UniProtKB-KW"/>
</dbReference>
<keyword evidence="13" id="KW-1185">Reference proteome</keyword>
<evidence type="ECO:0000256" key="3">
    <source>
        <dbReference type="ARBA" id="ARBA00015139"/>
    </source>
</evidence>
<dbReference type="PIRSF" id="PIRSF028998">
    <property type="entry name" value="GINS_Psf2_subgr"/>
    <property type="match status" value="1"/>
</dbReference>
<dbReference type="GO" id="GO:0006260">
    <property type="term" value="P:DNA replication"/>
    <property type="evidence" value="ECO:0007669"/>
    <property type="project" value="UniProtKB-KW"/>
</dbReference>
<dbReference type="FunFam" id="3.40.5.50:FF:000001">
    <property type="entry name" value="DNA replication complex GINS protein PSF2"/>
    <property type="match status" value="1"/>
</dbReference>
<keyword evidence="5" id="KW-0159">Chromosome partition</keyword>
<evidence type="ECO:0000259" key="10">
    <source>
        <dbReference type="Pfam" id="PF05916"/>
    </source>
</evidence>
<feature type="compositionally biased region" description="Basic and acidic residues" evidence="9">
    <location>
        <begin position="222"/>
        <end position="243"/>
    </location>
</feature>
<dbReference type="SUPFAM" id="SSF158573">
    <property type="entry name" value="GINS helical bundle-like"/>
    <property type="match status" value="1"/>
</dbReference>
<dbReference type="PANTHER" id="PTHR12772:SF0">
    <property type="entry name" value="DNA REPLICATION COMPLEX GINS PROTEIN PSF2"/>
    <property type="match status" value="1"/>
</dbReference>
<dbReference type="Pfam" id="PF05916">
    <property type="entry name" value="Sld5"/>
    <property type="match status" value="1"/>
</dbReference>
<dbReference type="Proteomes" id="UP001296104">
    <property type="component" value="Unassembled WGS sequence"/>
</dbReference>
<accession>A0AAI9E8X6</accession>
<dbReference type="EMBL" id="CAVMBE010000024">
    <property type="protein sequence ID" value="CAK4009717.1"/>
    <property type="molecule type" value="Genomic_DNA"/>
</dbReference>
<comment type="subunit">
    <text evidence="8">Component of the GINS complex.</text>
</comment>